<dbReference type="InterPro" id="IPR036890">
    <property type="entry name" value="HATPase_C_sf"/>
</dbReference>
<dbReference type="SUPFAM" id="SSF158472">
    <property type="entry name" value="HAMP domain-like"/>
    <property type="match status" value="1"/>
</dbReference>
<feature type="domain" description="Histidine kinase" evidence="14">
    <location>
        <begin position="273"/>
        <end position="504"/>
    </location>
</feature>
<dbReference type="Pfam" id="PF00672">
    <property type="entry name" value="HAMP"/>
    <property type="match status" value="1"/>
</dbReference>
<evidence type="ECO:0000256" key="2">
    <source>
        <dbReference type="ARBA" id="ARBA00001968"/>
    </source>
</evidence>
<dbReference type="GO" id="GO:0005886">
    <property type="term" value="C:plasma membrane"/>
    <property type="evidence" value="ECO:0007669"/>
    <property type="project" value="UniProtKB-SubCell"/>
</dbReference>
<dbReference type="PROSITE" id="PS50109">
    <property type="entry name" value="HIS_KIN"/>
    <property type="match status" value="1"/>
</dbReference>
<keyword evidence="8 16" id="KW-0418">Kinase</keyword>
<dbReference type="Proteomes" id="UP001205867">
    <property type="component" value="Unassembled WGS sequence"/>
</dbReference>
<gene>
    <name evidence="16" type="ORF">M3A82_001645</name>
</gene>
<evidence type="ECO:0000256" key="8">
    <source>
        <dbReference type="ARBA" id="ARBA00022777"/>
    </source>
</evidence>
<comment type="subcellular location">
    <subcellularLocation>
        <location evidence="3">Cell membrane</location>
    </subcellularLocation>
</comment>
<dbReference type="GO" id="GO:0005509">
    <property type="term" value="F:calcium ion binding"/>
    <property type="evidence" value="ECO:0007669"/>
    <property type="project" value="UniProtKB-ARBA"/>
</dbReference>
<evidence type="ECO:0000313" key="17">
    <source>
        <dbReference type="Proteomes" id="UP001205867"/>
    </source>
</evidence>
<dbReference type="PANTHER" id="PTHR45436">
    <property type="entry name" value="SENSOR HISTIDINE KINASE YKOH"/>
    <property type="match status" value="1"/>
</dbReference>
<dbReference type="Pfam" id="PF00512">
    <property type="entry name" value="HisKA"/>
    <property type="match status" value="1"/>
</dbReference>
<dbReference type="FunFam" id="3.30.565.10:FF:000006">
    <property type="entry name" value="Sensor histidine kinase WalK"/>
    <property type="match status" value="1"/>
</dbReference>
<dbReference type="AlphaFoldDB" id="A0AAP3AFC2"/>
<dbReference type="Gene3D" id="1.10.287.130">
    <property type="match status" value="1"/>
</dbReference>
<dbReference type="EMBL" id="JALXKZ020000002">
    <property type="protein sequence ID" value="MCV7628051.1"/>
    <property type="molecule type" value="Genomic_DNA"/>
</dbReference>
<evidence type="ECO:0000259" key="15">
    <source>
        <dbReference type="PROSITE" id="PS50885"/>
    </source>
</evidence>
<dbReference type="GO" id="GO:0000155">
    <property type="term" value="F:phosphorelay sensor kinase activity"/>
    <property type="evidence" value="ECO:0007669"/>
    <property type="project" value="InterPro"/>
</dbReference>
<dbReference type="InterPro" id="IPR003660">
    <property type="entry name" value="HAMP_dom"/>
</dbReference>
<keyword evidence="5" id="KW-0597">Phosphoprotein</keyword>
<dbReference type="SUPFAM" id="SSF47384">
    <property type="entry name" value="Homodimeric domain of signal transducing histidine kinase"/>
    <property type="match status" value="1"/>
</dbReference>
<dbReference type="SMART" id="SM00388">
    <property type="entry name" value="HisKA"/>
    <property type="match status" value="1"/>
</dbReference>
<evidence type="ECO:0000256" key="5">
    <source>
        <dbReference type="ARBA" id="ARBA00022553"/>
    </source>
</evidence>
<sequence length="601" mass="64528">MRARLDAAAARARHPRAWLRGAWQGQSLRTKLVVMIAALMLGLVAVTALATAALFRQEAVRQLDEDMAANRDTVSMYLANVAQTGEYYMPQLPILRFYGVVWDNEGARVVQTPVMPDADEPALPDLTPAEARERGSASFEVPGTQADSSGWRVQLYGLSSGDGTMAVALPLQSVTSSVERVTSIVVTIGLLATAGTVIVANLAVQRAFRTLNRVERTAAKIAAGDLSQRVESAAPDTEVGRLSRSLNAMLAHIESAFRDKEISEDKMRRFVQDASHELRTPLVTIRGFSELYRHGGLREEEDVAAAMERIESEATRMTRLVEDLLTLARLDEQRPLEHAPVDLLILAMDSLMDASVNAPDRKVTLVGPDDDRAAPAPILGDENRMRQVVVNLVANALRYTPAGTPIEIAVGTVDHLGGQAGADGAGRSSVIEIRDHGPGVSEEDRARIFERFYRADTSRHRETGGTGLGLAIVAAIVAQHGGSVRLLETEGGGATFSVHLPWAPFEDEADEDVEDERLPARDIDDDAAGPPTGPLALTAPSGAGASAADAARSSRLLRAAERFRRASAERRRRASAPAQAPQADAPSPGEDDPAAERDARP</sequence>
<dbReference type="InterPro" id="IPR004358">
    <property type="entry name" value="Sig_transdc_His_kin-like_C"/>
</dbReference>
<dbReference type="PANTHER" id="PTHR45436:SF5">
    <property type="entry name" value="SENSOR HISTIDINE KINASE TRCS"/>
    <property type="match status" value="1"/>
</dbReference>
<evidence type="ECO:0000256" key="1">
    <source>
        <dbReference type="ARBA" id="ARBA00000085"/>
    </source>
</evidence>
<evidence type="ECO:0000256" key="6">
    <source>
        <dbReference type="ARBA" id="ARBA00022679"/>
    </source>
</evidence>
<keyword evidence="11 13" id="KW-0472">Membrane</keyword>
<dbReference type="PRINTS" id="PR00344">
    <property type="entry name" value="BCTRLSENSOR"/>
</dbReference>
<proteinExistence type="predicted"/>
<name>A0AAP3AFC2_MICLU</name>
<accession>A0AAP3AFC2</accession>
<dbReference type="FunFam" id="1.10.287.130:FF:000001">
    <property type="entry name" value="Two-component sensor histidine kinase"/>
    <property type="match status" value="1"/>
</dbReference>
<dbReference type="InterPro" id="IPR005467">
    <property type="entry name" value="His_kinase_dom"/>
</dbReference>
<evidence type="ECO:0000256" key="9">
    <source>
        <dbReference type="ARBA" id="ARBA00022989"/>
    </source>
</evidence>
<feature type="domain" description="HAMP" evidence="15">
    <location>
        <begin position="205"/>
        <end position="258"/>
    </location>
</feature>
<dbReference type="SUPFAM" id="SSF55874">
    <property type="entry name" value="ATPase domain of HSP90 chaperone/DNA topoisomerase II/histidine kinase"/>
    <property type="match status" value="1"/>
</dbReference>
<keyword evidence="10" id="KW-0902">Two-component regulatory system</keyword>
<evidence type="ECO:0000256" key="10">
    <source>
        <dbReference type="ARBA" id="ARBA00023012"/>
    </source>
</evidence>
<dbReference type="InterPro" id="IPR003594">
    <property type="entry name" value="HATPase_dom"/>
</dbReference>
<evidence type="ECO:0000256" key="12">
    <source>
        <dbReference type="SAM" id="MobiDB-lite"/>
    </source>
</evidence>
<feature type="compositionally biased region" description="Low complexity" evidence="12">
    <location>
        <begin position="575"/>
        <end position="588"/>
    </location>
</feature>
<dbReference type="InterPro" id="IPR003661">
    <property type="entry name" value="HisK_dim/P_dom"/>
</dbReference>
<dbReference type="Gene3D" id="6.10.340.10">
    <property type="match status" value="1"/>
</dbReference>
<evidence type="ECO:0000313" key="16">
    <source>
        <dbReference type="EMBL" id="MCV7628051.1"/>
    </source>
</evidence>
<evidence type="ECO:0000256" key="11">
    <source>
        <dbReference type="ARBA" id="ARBA00023136"/>
    </source>
</evidence>
<evidence type="ECO:0000256" key="4">
    <source>
        <dbReference type="ARBA" id="ARBA00012438"/>
    </source>
</evidence>
<keyword evidence="6" id="KW-0808">Transferase</keyword>
<keyword evidence="7 13" id="KW-0812">Transmembrane</keyword>
<dbReference type="CDD" id="cd00075">
    <property type="entry name" value="HATPase"/>
    <property type="match status" value="1"/>
</dbReference>
<dbReference type="InterPro" id="IPR036097">
    <property type="entry name" value="HisK_dim/P_sf"/>
</dbReference>
<organism evidence="16 17">
    <name type="scientific">Micrococcus luteus</name>
    <name type="common">Micrococcus lysodeikticus</name>
    <dbReference type="NCBI Taxonomy" id="1270"/>
    <lineage>
        <taxon>Bacteria</taxon>
        <taxon>Bacillati</taxon>
        <taxon>Actinomycetota</taxon>
        <taxon>Actinomycetes</taxon>
        <taxon>Micrococcales</taxon>
        <taxon>Micrococcaceae</taxon>
        <taxon>Micrococcus</taxon>
    </lineage>
</organism>
<dbReference type="RefSeq" id="WP_065573398.1">
    <property type="nucleotide sequence ID" value="NZ_CP176570.1"/>
</dbReference>
<dbReference type="InterPro" id="IPR050428">
    <property type="entry name" value="TCS_sensor_his_kinase"/>
</dbReference>
<evidence type="ECO:0000256" key="13">
    <source>
        <dbReference type="SAM" id="Phobius"/>
    </source>
</evidence>
<feature type="transmembrane region" description="Helical" evidence="13">
    <location>
        <begin position="32"/>
        <end position="55"/>
    </location>
</feature>
<evidence type="ECO:0000259" key="14">
    <source>
        <dbReference type="PROSITE" id="PS50109"/>
    </source>
</evidence>
<feature type="region of interest" description="Disordered" evidence="12">
    <location>
        <begin position="521"/>
        <end position="601"/>
    </location>
</feature>
<dbReference type="SMART" id="SM00304">
    <property type="entry name" value="HAMP"/>
    <property type="match status" value="1"/>
</dbReference>
<dbReference type="SMART" id="SM00387">
    <property type="entry name" value="HATPase_c"/>
    <property type="match status" value="1"/>
</dbReference>
<evidence type="ECO:0000256" key="3">
    <source>
        <dbReference type="ARBA" id="ARBA00004236"/>
    </source>
</evidence>
<feature type="compositionally biased region" description="Low complexity" evidence="12">
    <location>
        <begin position="539"/>
        <end position="557"/>
    </location>
</feature>
<keyword evidence="9 13" id="KW-1133">Transmembrane helix</keyword>
<feature type="compositionally biased region" description="Basic and acidic residues" evidence="12">
    <location>
        <begin position="558"/>
        <end position="569"/>
    </location>
</feature>
<reference evidence="16" key="1">
    <citation type="submission" date="2023-06" db="EMBL/GenBank/DDBJ databases">
        <title>lsaBGC provides a comprehensive framework for evolutionary analysis of biosynthetic gene clusters within focal taxa.</title>
        <authorList>
            <person name="Salamzade R."/>
            <person name="Sandstrom S."/>
            <person name="Kalan L.R."/>
        </authorList>
    </citation>
    <scope>NUCLEOTIDE SEQUENCE</scope>
    <source>
        <strain evidence="16">P3-SID899</strain>
    </source>
</reference>
<evidence type="ECO:0000256" key="7">
    <source>
        <dbReference type="ARBA" id="ARBA00022692"/>
    </source>
</evidence>
<comment type="catalytic activity">
    <reaction evidence="1">
        <text>ATP + protein L-histidine = ADP + protein N-phospho-L-histidine.</text>
        <dbReference type="EC" id="2.7.13.3"/>
    </reaction>
</comment>
<protein>
    <recommendedName>
        <fullName evidence="4">histidine kinase</fullName>
        <ecNumber evidence="4">2.7.13.3</ecNumber>
    </recommendedName>
</protein>
<dbReference type="Pfam" id="PF02518">
    <property type="entry name" value="HATPase_c"/>
    <property type="match status" value="1"/>
</dbReference>
<dbReference type="Gene3D" id="3.30.565.10">
    <property type="entry name" value="Histidine kinase-like ATPase, C-terminal domain"/>
    <property type="match status" value="1"/>
</dbReference>
<dbReference type="EC" id="2.7.13.3" evidence="4"/>
<dbReference type="CDD" id="cd00082">
    <property type="entry name" value="HisKA"/>
    <property type="match status" value="1"/>
</dbReference>
<dbReference type="PROSITE" id="PS50885">
    <property type="entry name" value="HAMP"/>
    <property type="match status" value="1"/>
</dbReference>
<comment type="cofactor">
    <cofactor evidence="2">
        <name>a divalent metal cation</name>
        <dbReference type="ChEBI" id="CHEBI:60240"/>
    </cofactor>
</comment>
<comment type="caution">
    <text evidence="16">The sequence shown here is derived from an EMBL/GenBank/DDBJ whole genome shotgun (WGS) entry which is preliminary data.</text>
</comment>
<dbReference type="CDD" id="cd06225">
    <property type="entry name" value="HAMP"/>
    <property type="match status" value="1"/>
</dbReference>